<reference evidence="1" key="1">
    <citation type="submission" date="2020-03" db="EMBL/GenBank/DDBJ databases">
        <title>Molecular networking-based the target discovery of potent antiproliferative macrolactams: 5/6/7/16 polycyclic ansamycins and glycosylated trienomycin from Streptomyces cacaoi subsp. asoensis.</title>
        <authorList>
            <person name="Liu L.-L."/>
        </authorList>
    </citation>
    <scope>NUCLEOTIDE SEQUENCE [LARGE SCALE GENOMIC DNA]</scope>
    <source>
        <strain evidence="1">H2S5</strain>
    </source>
</reference>
<accession>A0A6M4WWM9</accession>
<gene>
    <name evidence="1" type="ORF">G9272_32055</name>
</gene>
<dbReference type="RefSeq" id="WP_171399694.1">
    <property type="nucleotide sequence ID" value="NZ_CP049838.1"/>
</dbReference>
<name>A0A6M4WWM9_9ACTN</name>
<keyword evidence="2" id="KW-1185">Reference proteome</keyword>
<sequence length="144" mass="15654">MSGYTSSLLDGIAGLLVGAGVGIFDPDGVIQDPDTGIFRGVMPDGPERAIALTAYPVEDTDLTDAITGVQFRIRAGRDPDAIDDLADAVFDALHNRRHYSCGSVTVVLSWRQSQAWIGQDARGRMELTSNFYFRTDRPGTYLID</sequence>
<organism evidence="1 2">
    <name type="scientific">Streptomyces asoensis</name>
    <dbReference type="NCBI Taxonomy" id="249586"/>
    <lineage>
        <taxon>Bacteria</taxon>
        <taxon>Bacillati</taxon>
        <taxon>Actinomycetota</taxon>
        <taxon>Actinomycetes</taxon>
        <taxon>Kitasatosporales</taxon>
        <taxon>Streptomycetaceae</taxon>
        <taxon>Streptomyces</taxon>
    </lineage>
</organism>
<dbReference type="Pfam" id="PF12691">
    <property type="entry name" value="Phage_tail_terminator_6"/>
    <property type="match status" value="1"/>
</dbReference>
<evidence type="ECO:0000313" key="1">
    <source>
        <dbReference type="EMBL" id="QJT04352.1"/>
    </source>
</evidence>
<dbReference type="AlphaFoldDB" id="A0A6M4WWM9"/>
<proteinExistence type="predicted"/>
<dbReference type="Proteomes" id="UP000502665">
    <property type="component" value="Chromosome"/>
</dbReference>
<protein>
    <submittedName>
        <fullName evidence="1">Uncharacterized protein</fullName>
    </submittedName>
</protein>
<dbReference type="EMBL" id="CP049838">
    <property type="protein sequence ID" value="QJT04352.1"/>
    <property type="molecule type" value="Genomic_DNA"/>
</dbReference>
<dbReference type="InterPro" id="IPR024411">
    <property type="entry name" value="Tail_terminator_phage"/>
</dbReference>
<evidence type="ECO:0000313" key="2">
    <source>
        <dbReference type="Proteomes" id="UP000502665"/>
    </source>
</evidence>